<sequence>MIFIYSLIAVIVFTLIFAEPIRKKPIVFYCIATLISLVTGGFELYKLSIKINLSGFINQLEKAASQGFIALAFFVLVMYAGALSTKWSVTKKLMSIRGPLAIIGSILILSHVITYLTRFVVLKLPKLISGEGLPVIYLVYITIGFIAFAIMLPLFVTSFRKIRKNIRPLLWKRLHRCAYVFYILIYLHVILRLMNGKKLDVFKVACYTIVFGLYLILKLVKVFKSKKR</sequence>
<accession>A0A3R5V627</accession>
<feature type="transmembrane region" description="Helical" evidence="5">
    <location>
        <begin position="201"/>
        <end position="220"/>
    </location>
</feature>
<feature type="transmembrane region" description="Helical" evidence="5">
    <location>
        <begin position="26"/>
        <end position="45"/>
    </location>
</feature>
<keyword evidence="3 5" id="KW-1133">Transmembrane helix</keyword>
<evidence type="ECO:0000256" key="5">
    <source>
        <dbReference type="SAM" id="Phobius"/>
    </source>
</evidence>
<evidence type="ECO:0000256" key="1">
    <source>
        <dbReference type="ARBA" id="ARBA00004141"/>
    </source>
</evidence>
<dbReference type="EMBL" id="CP025746">
    <property type="protein sequence ID" value="QAA31015.1"/>
    <property type="molecule type" value="Genomic_DNA"/>
</dbReference>
<dbReference type="InterPro" id="IPR013130">
    <property type="entry name" value="Fe3_Rdtase_TM_dom"/>
</dbReference>
<feature type="transmembrane region" description="Helical" evidence="5">
    <location>
        <begin position="96"/>
        <end position="116"/>
    </location>
</feature>
<feature type="transmembrane region" description="Helical" evidence="5">
    <location>
        <begin position="6"/>
        <end position="21"/>
    </location>
</feature>
<dbReference type="Pfam" id="PF01794">
    <property type="entry name" value="Ferric_reduct"/>
    <property type="match status" value="1"/>
</dbReference>
<comment type="subcellular location">
    <subcellularLocation>
        <location evidence="1">Membrane</location>
        <topology evidence="1">Multi-pass membrane protein</topology>
    </subcellularLocation>
</comment>
<proteinExistence type="predicted"/>
<keyword evidence="8" id="KW-1185">Reference proteome</keyword>
<keyword evidence="4 5" id="KW-0472">Membrane</keyword>
<dbReference type="AlphaFoldDB" id="A0A3R5V627"/>
<evidence type="ECO:0000256" key="2">
    <source>
        <dbReference type="ARBA" id="ARBA00022692"/>
    </source>
</evidence>
<protein>
    <submittedName>
        <fullName evidence="7">Ferric reductase</fullName>
    </submittedName>
</protein>
<reference evidence="7 8" key="1">
    <citation type="submission" date="2018-01" db="EMBL/GenBank/DDBJ databases">
        <title>Genome Sequencing and Assembly of Anaerobacter polyendosporus strain CT4.</title>
        <authorList>
            <person name="Tachaapaikoon C."/>
            <person name="Sutheeworapong S."/>
            <person name="Jenjaroenpun P."/>
            <person name="Wongsurawat T."/>
            <person name="Nookeaw I."/>
            <person name="Cheawchanlertfa P."/>
            <person name="Kosugi A."/>
            <person name="Cheevadhanarak S."/>
            <person name="Ratanakhanokchai K."/>
        </authorList>
    </citation>
    <scope>NUCLEOTIDE SEQUENCE [LARGE SCALE GENOMIC DNA]</scope>
    <source>
        <strain evidence="7 8">CT4</strain>
    </source>
</reference>
<feature type="transmembrane region" description="Helical" evidence="5">
    <location>
        <begin position="136"/>
        <end position="156"/>
    </location>
</feature>
<keyword evidence="2 5" id="KW-0812">Transmembrane</keyword>
<evidence type="ECO:0000256" key="3">
    <source>
        <dbReference type="ARBA" id="ARBA00022989"/>
    </source>
</evidence>
<dbReference type="GO" id="GO:0016020">
    <property type="term" value="C:membrane"/>
    <property type="evidence" value="ECO:0007669"/>
    <property type="project" value="UniProtKB-SubCell"/>
</dbReference>
<gene>
    <name evidence="7" type="ORF">C1I91_04705</name>
</gene>
<evidence type="ECO:0000313" key="7">
    <source>
        <dbReference type="EMBL" id="QAA31015.1"/>
    </source>
</evidence>
<dbReference type="KEGG" id="cmah:C1I91_04705"/>
<evidence type="ECO:0000259" key="6">
    <source>
        <dbReference type="Pfam" id="PF01794"/>
    </source>
</evidence>
<dbReference type="Proteomes" id="UP000286268">
    <property type="component" value="Chromosome"/>
</dbReference>
<dbReference type="OrthoDB" id="3174396at2"/>
<evidence type="ECO:0000256" key="4">
    <source>
        <dbReference type="ARBA" id="ARBA00023136"/>
    </source>
</evidence>
<feature type="transmembrane region" description="Helical" evidence="5">
    <location>
        <begin position="65"/>
        <end position="84"/>
    </location>
</feature>
<name>A0A3R5V627_9CLOT</name>
<feature type="domain" description="Ferric oxidoreductase" evidence="6">
    <location>
        <begin position="67"/>
        <end position="185"/>
    </location>
</feature>
<organism evidence="7 8">
    <name type="scientific">Clostridium manihotivorum</name>
    <dbReference type="NCBI Taxonomy" id="2320868"/>
    <lineage>
        <taxon>Bacteria</taxon>
        <taxon>Bacillati</taxon>
        <taxon>Bacillota</taxon>
        <taxon>Clostridia</taxon>
        <taxon>Eubacteriales</taxon>
        <taxon>Clostridiaceae</taxon>
        <taxon>Clostridium</taxon>
    </lineage>
</organism>
<evidence type="ECO:0000313" key="8">
    <source>
        <dbReference type="Proteomes" id="UP000286268"/>
    </source>
</evidence>
<feature type="transmembrane region" description="Helical" evidence="5">
    <location>
        <begin position="177"/>
        <end position="195"/>
    </location>
</feature>
<dbReference type="RefSeq" id="WP_128211582.1">
    <property type="nucleotide sequence ID" value="NZ_CP025746.1"/>
</dbReference>